<dbReference type="AlphaFoldDB" id="A0A816Z1A2"/>
<dbReference type="EMBL" id="CAJNRE010018687">
    <property type="protein sequence ID" value="CAF2173020.1"/>
    <property type="molecule type" value="Genomic_DNA"/>
</dbReference>
<gene>
    <name evidence="1" type="ORF">MBJ925_LOCUS33920</name>
    <name evidence="2" type="ORF">SMN809_LOCUS41163</name>
</gene>
<accession>A0A816Z1A2</accession>
<evidence type="ECO:0008006" key="4">
    <source>
        <dbReference type="Google" id="ProtNLM"/>
    </source>
</evidence>
<evidence type="ECO:0000313" key="3">
    <source>
        <dbReference type="Proteomes" id="UP000663824"/>
    </source>
</evidence>
<dbReference type="Proteomes" id="UP000663824">
    <property type="component" value="Unassembled WGS sequence"/>
</dbReference>
<name>A0A816Z1A2_9BILA</name>
<protein>
    <recommendedName>
        <fullName evidence="4">Tetratricopeptide repeat protein</fullName>
    </recommendedName>
</protein>
<reference evidence="1" key="1">
    <citation type="submission" date="2021-02" db="EMBL/GenBank/DDBJ databases">
        <authorList>
            <person name="Nowell W R."/>
        </authorList>
    </citation>
    <scope>NUCLEOTIDE SEQUENCE</scope>
</reference>
<sequence length="78" mass="8910">MAQDNKGLYKISLQFHEKSLIKISSKNRSHCLNDIELLLTLMKSALDRIMCSNNIGITLANPQQYRDALQLFEESLSI</sequence>
<organism evidence="1 3">
    <name type="scientific">Rotaria magnacalcarata</name>
    <dbReference type="NCBI Taxonomy" id="392030"/>
    <lineage>
        <taxon>Eukaryota</taxon>
        <taxon>Metazoa</taxon>
        <taxon>Spiralia</taxon>
        <taxon>Gnathifera</taxon>
        <taxon>Rotifera</taxon>
        <taxon>Eurotatoria</taxon>
        <taxon>Bdelloidea</taxon>
        <taxon>Philodinida</taxon>
        <taxon>Philodinidae</taxon>
        <taxon>Rotaria</taxon>
    </lineage>
</organism>
<evidence type="ECO:0000313" key="2">
    <source>
        <dbReference type="EMBL" id="CAF4652513.1"/>
    </source>
</evidence>
<dbReference type="EMBL" id="CAJOBI010115336">
    <property type="protein sequence ID" value="CAF4652513.1"/>
    <property type="molecule type" value="Genomic_DNA"/>
</dbReference>
<dbReference type="Proteomes" id="UP000676336">
    <property type="component" value="Unassembled WGS sequence"/>
</dbReference>
<proteinExistence type="predicted"/>
<evidence type="ECO:0000313" key="1">
    <source>
        <dbReference type="EMBL" id="CAF2173020.1"/>
    </source>
</evidence>
<comment type="caution">
    <text evidence="1">The sequence shown here is derived from an EMBL/GenBank/DDBJ whole genome shotgun (WGS) entry which is preliminary data.</text>
</comment>